<sequence length="306" mass="33996">MMRKLLAMGGIFLVLSGTSVLHAQQDPQYTQYMYNQNVINPAYAGTRDGLTLTTLYRQQWTGVTGAPETLTFSGSTPIGDRVGVGLSVISDQIGPVKEKNFYGDFSYKLQVGKKTTLSLGLKAGVTFHDVNLNFVNTTQPGDPLFSEQLNEQYLNLGAGAFLYGDNWYAGFSVPNMLNSTHLDEDGLTFGSETQHYFLTGGYVFDINENIKLKPHAMVKGAFDSPLSFDLNTNVLFNNKFEVGVSYRYEDSFSGLVGMQLTDNVKVGYAYDRVVSDIQVAANSSHEIFLTYDLNFPRKVMQSPRFF</sequence>
<evidence type="ECO:0000313" key="5">
    <source>
        <dbReference type="Proteomes" id="UP000029647"/>
    </source>
</evidence>
<feature type="chain" id="PRO_5010408279" description="Type IX secretion system membrane protein PorP/SprF" evidence="1">
    <location>
        <begin position="24"/>
        <end position="306"/>
    </location>
</feature>
<evidence type="ECO:0000313" key="3">
    <source>
        <dbReference type="EMBL" id="GAL74066.1"/>
    </source>
</evidence>
<protein>
    <recommendedName>
        <fullName evidence="6">Type IX secretion system membrane protein PorP/SprF</fullName>
    </recommendedName>
</protein>
<name>A0A090QTH0_NONUL</name>
<feature type="signal peptide" evidence="1">
    <location>
        <begin position="1"/>
        <end position="23"/>
    </location>
</feature>
<keyword evidence="1" id="KW-0732">Signal</keyword>
<gene>
    <name evidence="3" type="ORF">JCM19275_2913</name>
    <name evidence="2" type="ORF">JCM19314_2807</name>
</gene>
<comment type="caution">
    <text evidence="2">The sequence shown here is derived from an EMBL/GenBank/DDBJ whole genome shotgun (WGS) entry which is preliminary data.</text>
</comment>
<dbReference type="NCBIfam" id="TIGR03519">
    <property type="entry name" value="T9SS_PorP_fam"/>
    <property type="match status" value="1"/>
</dbReference>
<evidence type="ECO:0000256" key="1">
    <source>
        <dbReference type="SAM" id="SignalP"/>
    </source>
</evidence>
<dbReference type="EMBL" id="BBNT01000001">
    <property type="protein sequence ID" value="GAL74066.1"/>
    <property type="molecule type" value="Genomic_DNA"/>
</dbReference>
<evidence type="ECO:0008006" key="6">
    <source>
        <dbReference type="Google" id="ProtNLM"/>
    </source>
</evidence>
<evidence type="ECO:0000313" key="2">
    <source>
        <dbReference type="EMBL" id="GAK98776.1"/>
    </source>
</evidence>
<dbReference type="EMBL" id="BBMM01000001">
    <property type="protein sequence ID" value="GAK98776.1"/>
    <property type="molecule type" value="Genomic_DNA"/>
</dbReference>
<organism evidence="2 4">
    <name type="scientific">Nonlabens ulvanivorans</name>
    <name type="common">Persicivirga ulvanivorans</name>
    <dbReference type="NCBI Taxonomy" id="906888"/>
    <lineage>
        <taxon>Bacteria</taxon>
        <taxon>Pseudomonadati</taxon>
        <taxon>Bacteroidota</taxon>
        <taxon>Flavobacteriia</taxon>
        <taxon>Flavobacteriales</taxon>
        <taxon>Flavobacteriaceae</taxon>
        <taxon>Nonlabens</taxon>
    </lineage>
</organism>
<reference evidence="4 5" key="1">
    <citation type="journal article" date="2014" name="Genome Announc.">
        <title>Draft Genome Sequences of Marine Flavobacterium Nonlabens Strains NR17, NR24, NR27, NR32, NR33, and Ara13.</title>
        <authorList>
            <person name="Nakanishi M."/>
            <person name="Meirelles P."/>
            <person name="Suzuki R."/>
            <person name="Takatani N."/>
            <person name="Mino S."/>
            <person name="Suda W."/>
            <person name="Oshima K."/>
            <person name="Hattori M."/>
            <person name="Ohkuma M."/>
            <person name="Hosokawa M."/>
            <person name="Miyashita K."/>
            <person name="Thompson F.L."/>
            <person name="Niwa A."/>
            <person name="Sawabe T."/>
            <person name="Sawabe T."/>
        </authorList>
    </citation>
    <scope>NUCLEOTIDE SEQUENCE [LARGE SCALE GENOMIC DNA]</scope>
    <source>
        <strain evidence="3">JCM 19275</strain>
        <strain evidence="2">JCM 19314</strain>
        <strain evidence="5">JCM19275</strain>
        <strain evidence="4">JCM19314</strain>
    </source>
</reference>
<evidence type="ECO:0000313" key="4">
    <source>
        <dbReference type="Proteomes" id="UP000029226"/>
    </source>
</evidence>
<dbReference type="Pfam" id="PF11751">
    <property type="entry name" value="PorP_SprF"/>
    <property type="match status" value="1"/>
</dbReference>
<dbReference type="AlphaFoldDB" id="A0A090QTH0"/>
<proteinExistence type="predicted"/>
<dbReference type="InterPro" id="IPR019861">
    <property type="entry name" value="PorP/SprF_Bacteroidetes"/>
</dbReference>
<dbReference type="Proteomes" id="UP000029647">
    <property type="component" value="Unassembled WGS sequence"/>
</dbReference>
<accession>A0A090QTH0</accession>
<dbReference type="Proteomes" id="UP000029226">
    <property type="component" value="Unassembled WGS sequence"/>
</dbReference>